<evidence type="ECO:0000256" key="3">
    <source>
        <dbReference type="SAM" id="MobiDB-lite"/>
    </source>
</evidence>
<feature type="compositionally biased region" description="Polar residues" evidence="3">
    <location>
        <begin position="21"/>
        <end position="38"/>
    </location>
</feature>
<dbReference type="InterPro" id="IPR021858">
    <property type="entry name" value="Fun_TF"/>
</dbReference>
<dbReference type="PANTHER" id="PTHR37534">
    <property type="entry name" value="TRANSCRIPTIONAL ACTIVATOR PROTEIN UGA3"/>
    <property type="match status" value="1"/>
</dbReference>
<dbReference type="EMBL" id="JAWRVI010000132">
    <property type="protein sequence ID" value="KAK4075176.1"/>
    <property type="molecule type" value="Genomic_DNA"/>
</dbReference>
<feature type="region of interest" description="Disordered" evidence="3">
    <location>
        <begin position="17"/>
        <end position="52"/>
    </location>
</feature>
<comment type="caution">
    <text evidence="4">The sequence shown here is derived from an EMBL/GenBank/DDBJ whole genome shotgun (WGS) entry which is preliminary data.</text>
</comment>
<gene>
    <name evidence="4" type="ORF">Purlil1_12780</name>
</gene>
<sequence length="748" mass="83215">MADITCPPAKRRKCVDPLKSISHQIYDQGRAPTTQQRSLPWDPRPQPRETDSHFVLLGGVSSVSHWTGDDSRQAQPVAAGHTSGLTLPSPPPEVDQFGMPSSPETAPFPPTAIATWTQGLPFTGVPPLGQPGATCGVYSNPPPTAMPGLLANPAPSDDVEPWLEPWLFAPRSSRRKQCTSARTSIGTSPFQDCPRKIRYRNHRGFDLPPDGQVNGYIKFSSANKQGRRASTQGFLPGQVKNLTSVPIDYGGLSAWDVHFASLWSSPATVNPVAPCQRATNMTQQSTQRNSQSAADYPDLALVHKNARSGQVGGHLGSPQLLPESFGYAAKMDPKDRLLFEFYIKAWCPGRTILPETNPWFKDFAPMHKSDGIRAAIQGLAGLYVYDYQPSDEVERRVVRKLAEAESCYSSLLANPATAKEKTWRSEAITLAIVLSMQDIVFTERRLKKPHKPRWLLGFQQAEFFLEKMSQAAGHQNIPLSSLCVSQRVMVGRALILAQMMVPLPATFDPQVEVSRFGWLVNGSKKNLHEIHGGCGFSRKLLHMMSQITYCAARLQQDPENVVAPITAKYLLRELLQMRQWSKEFEDQKTASDHWLFVPKGYKIDSSADMTQVTAEAWRLAAIIYLKCRVLRLPRGHPDVVSTLEELAACIGVMPTSGFKFTAQAPLFPVFLLGVVATSEDHKATSQTWFDEVVKTPVRSSVPPLYQALKRIRQWIDGVETVAMARHVSWWELLVREISEREEEMLCLT</sequence>
<organism evidence="4 5">
    <name type="scientific">Purpureocillium lilacinum</name>
    <name type="common">Paecilomyces lilacinus</name>
    <dbReference type="NCBI Taxonomy" id="33203"/>
    <lineage>
        <taxon>Eukaryota</taxon>
        <taxon>Fungi</taxon>
        <taxon>Dikarya</taxon>
        <taxon>Ascomycota</taxon>
        <taxon>Pezizomycotina</taxon>
        <taxon>Sordariomycetes</taxon>
        <taxon>Hypocreomycetidae</taxon>
        <taxon>Hypocreales</taxon>
        <taxon>Ophiocordycipitaceae</taxon>
        <taxon>Purpureocillium</taxon>
    </lineage>
</organism>
<name>A0ABR0BFX4_PURLI</name>
<evidence type="ECO:0000313" key="5">
    <source>
        <dbReference type="Proteomes" id="UP001287286"/>
    </source>
</evidence>
<keyword evidence="5" id="KW-1185">Reference proteome</keyword>
<evidence type="ECO:0000256" key="2">
    <source>
        <dbReference type="ARBA" id="ARBA00023242"/>
    </source>
</evidence>
<dbReference type="PANTHER" id="PTHR37534:SF7">
    <property type="entry name" value="TRANSCRIPTIONAL ACTIVATOR PROTEIN UGA3"/>
    <property type="match status" value="1"/>
</dbReference>
<proteinExistence type="predicted"/>
<comment type="subcellular location">
    <subcellularLocation>
        <location evidence="1">Nucleus</location>
    </subcellularLocation>
</comment>
<protein>
    <submittedName>
        <fullName evidence="4">Transcriptional regulator family: Fungal Specific TF</fullName>
    </submittedName>
</protein>
<dbReference type="Pfam" id="PF11951">
    <property type="entry name" value="Fungal_trans_2"/>
    <property type="match status" value="1"/>
</dbReference>
<reference evidence="4 5" key="1">
    <citation type="journal article" date="2024" name="Microbiol. Resour. Announc.">
        <title>Genome annotations for the ascomycete fungi Trichoderma harzianum, Trichoderma aggressivum, and Purpureocillium lilacinum.</title>
        <authorList>
            <person name="Beijen E.P.W."/>
            <person name="Ohm R.A."/>
        </authorList>
    </citation>
    <scope>NUCLEOTIDE SEQUENCE [LARGE SCALE GENOMIC DNA]</scope>
    <source>
        <strain evidence="4 5">CBS 150709</strain>
    </source>
</reference>
<evidence type="ECO:0000313" key="4">
    <source>
        <dbReference type="EMBL" id="KAK4075176.1"/>
    </source>
</evidence>
<evidence type="ECO:0000256" key="1">
    <source>
        <dbReference type="ARBA" id="ARBA00004123"/>
    </source>
</evidence>
<feature type="region of interest" description="Disordered" evidence="3">
    <location>
        <begin position="66"/>
        <end position="107"/>
    </location>
</feature>
<dbReference type="Proteomes" id="UP001287286">
    <property type="component" value="Unassembled WGS sequence"/>
</dbReference>
<accession>A0ABR0BFX4</accession>
<keyword evidence="2" id="KW-0539">Nucleus</keyword>